<keyword evidence="2" id="KW-1185">Reference proteome</keyword>
<name>A0AAD6VQL1_9AGAR</name>
<organism evidence="1 2">
    <name type="scientific">Mycena pura</name>
    <dbReference type="NCBI Taxonomy" id="153505"/>
    <lineage>
        <taxon>Eukaryota</taxon>
        <taxon>Fungi</taxon>
        <taxon>Dikarya</taxon>
        <taxon>Basidiomycota</taxon>
        <taxon>Agaricomycotina</taxon>
        <taxon>Agaricomycetes</taxon>
        <taxon>Agaricomycetidae</taxon>
        <taxon>Agaricales</taxon>
        <taxon>Marasmiineae</taxon>
        <taxon>Mycenaceae</taxon>
        <taxon>Mycena</taxon>
    </lineage>
</organism>
<comment type="caution">
    <text evidence="1">The sequence shown here is derived from an EMBL/GenBank/DDBJ whole genome shotgun (WGS) entry which is preliminary data.</text>
</comment>
<feature type="non-terminal residue" evidence="1">
    <location>
        <position position="140"/>
    </location>
</feature>
<evidence type="ECO:0000313" key="1">
    <source>
        <dbReference type="EMBL" id="KAJ7220081.1"/>
    </source>
</evidence>
<dbReference type="Proteomes" id="UP001219525">
    <property type="component" value="Unassembled WGS sequence"/>
</dbReference>
<proteinExistence type="predicted"/>
<reference evidence="1" key="1">
    <citation type="submission" date="2023-03" db="EMBL/GenBank/DDBJ databases">
        <title>Massive genome expansion in bonnet fungi (Mycena s.s.) driven by repeated elements and novel gene families across ecological guilds.</title>
        <authorList>
            <consortium name="Lawrence Berkeley National Laboratory"/>
            <person name="Harder C.B."/>
            <person name="Miyauchi S."/>
            <person name="Viragh M."/>
            <person name="Kuo A."/>
            <person name="Thoen E."/>
            <person name="Andreopoulos B."/>
            <person name="Lu D."/>
            <person name="Skrede I."/>
            <person name="Drula E."/>
            <person name="Henrissat B."/>
            <person name="Morin E."/>
            <person name="Kohler A."/>
            <person name="Barry K."/>
            <person name="LaButti K."/>
            <person name="Morin E."/>
            <person name="Salamov A."/>
            <person name="Lipzen A."/>
            <person name="Mereny Z."/>
            <person name="Hegedus B."/>
            <person name="Baldrian P."/>
            <person name="Stursova M."/>
            <person name="Weitz H."/>
            <person name="Taylor A."/>
            <person name="Grigoriev I.V."/>
            <person name="Nagy L.G."/>
            <person name="Martin F."/>
            <person name="Kauserud H."/>
        </authorList>
    </citation>
    <scope>NUCLEOTIDE SEQUENCE</scope>
    <source>
        <strain evidence="1">9144</strain>
    </source>
</reference>
<gene>
    <name evidence="1" type="ORF">GGX14DRAFT_493424</name>
</gene>
<evidence type="ECO:0000313" key="2">
    <source>
        <dbReference type="Proteomes" id="UP001219525"/>
    </source>
</evidence>
<dbReference type="Pfam" id="PF14223">
    <property type="entry name" value="Retrotran_gag_2"/>
    <property type="match status" value="1"/>
</dbReference>
<sequence length="140" mass="15794">MSTSTNILSSTAKLGEYFAKLPACKADGTNWVFFRDRFLFAIDAAGLSDHFEDAVTSAEPVVPVFADPQQPTADEIKAHDAYTARRRFWRSEQAVIKQGLATVIPDSLFLKIKSEKTAKSMWDKVKREYERKSQMVTVDL</sequence>
<dbReference type="AlphaFoldDB" id="A0AAD6VQL1"/>
<dbReference type="EMBL" id="JARJCW010000010">
    <property type="protein sequence ID" value="KAJ7220081.1"/>
    <property type="molecule type" value="Genomic_DNA"/>
</dbReference>
<accession>A0AAD6VQL1</accession>
<protein>
    <submittedName>
        <fullName evidence="1">Uncharacterized protein</fullName>
    </submittedName>
</protein>